<feature type="region of interest" description="Disordered" evidence="2">
    <location>
        <begin position="1521"/>
        <end position="1556"/>
    </location>
</feature>
<feature type="region of interest" description="Disordered" evidence="2">
    <location>
        <begin position="1315"/>
        <end position="1359"/>
    </location>
</feature>
<feature type="region of interest" description="Disordered" evidence="2">
    <location>
        <begin position="1700"/>
        <end position="1801"/>
    </location>
</feature>
<dbReference type="SMART" id="SM00717">
    <property type="entry name" value="SANT"/>
    <property type="match status" value="1"/>
</dbReference>
<feature type="compositionally biased region" description="Polar residues" evidence="2">
    <location>
        <begin position="1715"/>
        <end position="1767"/>
    </location>
</feature>
<feature type="compositionally biased region" description="Polar residues" evidence="2">
    <location>
        <begin position="1546"/>
        <end position="1556"/>
    </location>
</feature>
<dbReference type="InterPro" id="IPR044798">
    <property type="entry name" value="EAF1A/B"/>
</dbReference>
<evidence type="ECO:0000256" key="2">
    <source>
        <dbReference type="SAM" id="MobiDB-lite"/>
    </source>
</evidence>
<dbReference type="EMBL" id="JAQQAF010000001">
    <property type="protein sequence ID" value="KAJ8510415.1"/>
    <property type="molecule type" value="Genomic_DNA"/>
</dbReference>
<feature type="compositionally biased region" description="Low complexity" evidence="2">
    <location>
        <begin position="140"/>
        <end position="151"/>
    </location>
</feature>
<feature type="domain" description="HSA" evidence="4">
    <location>
        <begin position="585"/>
        <end position="660"/>
    </location>
</feature>
<evidence type="ECO:0000259" key="3">
    <source>
        <dbReference type="PROSITE" id="PS50090"/>
    </source>
</evidence>
<evidence type="ECO:0000313" key="5">
    <source>
        <dbReference type="EMBL" id="KAJ8510415.1"/>
    </source>
</evidence>
<feature type="compositionally biased region" description="Polar residues" evidence="2">
    <location>
        <begin position="1348"/>
        <end position="1359"/>
    </location>
</feature>
<sequence length="1909" mass="208083">MGGVVDCGLGVDTKTSPRHAAIEKAQAELQQEFDLREEHRRELEFLEKGGNPLDFKFSHAASGSVQSTSYTDQLAEPYVTSEAKGSFALAASPHGDSVESSGRPGGSIGRESNIGDNLLLLNGKNNKHGEKNAKHKGKRSSVVLSEQSSQVDGSHNVKETEDSAIFRVGVKSQAYARRNRSRVSRDCANLGLSDSSSRHGNKASFTSSSLPCPRVTKGSVSGLPAEDHAVSSISNSMAASLEGIVIPKALNTDGLVDMQLNVVQNNHFCSDMMIDGLPTGGKDLKITENVQGNDFCDQHSSLAEKASNGTLPQSCDIIGKDDALSVCLLSNPLEFNESKKDPCGAEVINKCGIPEKSTHCFDHDDDLSHKTFVANTTAEKLNADITETNTCVDGACNIHENTDGDQSLMLRTDGSSNGDIKDQTTNIGIWSMPDDSTLKENKPVDADVPFTANDRSTSVQPYINNSVVQINNEVCDSRNEMQSEVTPITNSELVKLNDEIICEAEKKMNNFVGDSNCTRKAGIGASFLVSSTCECSEAILVTKSSASTTELETSALYHKKAHEDATLKEARLIEARLKRAAELSISYKNSETRTKCHWDFVLEEMAWMANDFMQERLWKIKAAAQVSQWIASCGQEKFEQVNIWRKQKNVARSVAKAVMHFWNEAQVIHTGDMAPNAVHDKCESDSRRLSNVNGTEVERNQGQVSVLDYAVKFLKHNSSTASYAILAEAPTAPKRQNDATILKIPWEDRLSEESLFYTIPPGAMQAYRISMESPWLHCKKFGNSLLQDDCETSNNSVAGGTQDNIYDEDEGETGTYLLPGTFEGGLSSRLSHKKQKHMRQKSTVARFNEGGTHLSHEPHLEIKSGNQPFILNGKRTSNTFSVGSIPTKRVKRATRQRVVSPYPCGVNGPLQVTTKTDISSEDTSSFQDDQDSLHGGYMHRKNLGVGSTMDFEKQLQYDGNEISSTSKKKKKPKNFGYKNSINLTDPDLLVVPGKASIQGCSFEQRLHVDPVIQHEQKEHVKKRMESQNFDSNGGTVVYGQHAAKKPKLLKQPLEASLEALTPVAGSLPSPVDSQMSNMSNSNKLVKLIANRDRLRKSKALKMAAGQSGSGSLWSNFEDQALVVLVHDMGPNWELVSDAINSTLQFKCIFRKPKECKERHKFLMDKSAGDGADSTEDSGSSQPYPSTLPGIPKGSARQLFQRLQGPMEEDILKAHFEKIILLGQKLSSYSRQNDNQEQKPITPAHSSHVAALSHICPNNLNGGILTPLDFCESISSSPDAFPLGYPGSHAGTLGVVNHQGPVPPSLPTSGVSTMLQGSTGMGLTSSLPPSSAPLNCSYRDSQRYGVPRPSSSPVDDQQRMQQYSQMLSGRNPQQSSMALSGSLPVGVDRSVRMLHGAGGMGLMPGVNRGIPLPRPSFQGISSPGMLNMVSTGNMLSSSGQGVQNSVNVHPSAICSPGNSMMRPRDPLQMLRPGHIAEEHRQMMMPELQLQVSQANGQSMSPFSGMSTSFSNVTLPASVPTFSIQQHQQSHQMAQQQHMLGNPHHHIQSTSHSSPQQQAYAMLVAKERQLQHRITPQSQHINGPNAVPPVQNNSQMQPQSQSCSPVTPVSSSQGQHKQQNLLRNPPSGISNQIMKQRQRQVQQHQPRQQQQQRQHTQQQAKLVKDLGRGNMLNHHNISTDASQISGFSTASKNRVSDKHLMHQGQGVFPGSPCLNPSWHQSGSQTNIYTHPLPQSTKQLSPMSDTCNQGSAPSSPSHNILASQQASIPSSMPLPKQHQQPQPHYLNQSHQSIQRTALQQSRQINPSVSSATLWNPEPLYDKNASTLIAHVASSPQENLVGSEALVPSSGQCLVPPQQLSGGVGPGLFKNILGPAISKAVPNLFVTLVYRFAGSERRGILPFHSHLELISVT</sequence>
<dbReference type="InterPro" id="IPR001005">
    <property type="entry name" value="SANT/Myb"/>
</dbReference>
<feature type="region of interest" description="Disordered" evidence="2">
    <location>
        <begin position="90"/>
        <end position="157"/>
    </location>
</feature>
<feature type="compositionally biased region" description="Low complexity" evidence="2">
    <location>
        <begin position="1523"/>
        <end position="1536"/>
    </location>
</feature>
<dbReference type="PROSITE" id="PS50090">
    <property type="entry name" value="MYB_LIKE"/>
    <property type="match status" value="1"/>
</dbReference>
<dbReference type="Pfam" id="PF07529">
    <property type="entry name" value="HSA"/>
    <property type="match status" value="1"/>
</dbReference>
<evidence type="ECO:0000259" key="4">
    <source>
        <dbReference type="PROSITE" id="PS51204"/>
    </source>
</evidence>
<keyword evidence="6" id="KW-1185">Reference proteome</keyword>
<dbReference type="PANTHER" id="PTHR46774">
    <property type="entry name" value="CHROMATIN MODIFICATION-RELATED PROTEIN EAF1 A-RELATED"/>
    <property type="match status" value="1"/>
</dbReference>
<gene>
    <name evidence="5" type="ORF">OPV22_000849</name>
</gene>
<feature type="compositionally biased region" description="Low complexity" evidence="2">
    <location>
        <begin position="1770"/>
        <end position="1781"/>
    </location>
</feature>
<feature type="compositionally biased region" description="Polar residues" evidence="2">
    <location>
        <begin position="1605"/>
        <end position="1633"/>
    </location>
</feature>
<protein>
    <recommendedName>
        <fullName evidence="7">Myb-like domain-containing protein</fullName>
    </recommendedName>
</protein>
<accession>A0AAV8RV90</accession>
<dbReference type="Pfam" id="PF13921">
    <property type="entry name" value="Myb_DNA-bind_6"/>
    <property type="match status" value="1"/>
</dbReference>
<feature type="compositionally biased region" description="Low complexity" evidence="2">
    <location>
        <begin position="114"/>
        <end position="124"/>
    </location>
</feature>
<feature type="region of interest" description="Disordered" evidence="2">
    <location>
        <begin position="191"/>
        <end position="210"/>
    </location>
</feature>
<comment type="caution">
    <text evidence="5">The sequence shown here is derived from an EMBL/GenBank/DDBJ whole genome shotgun (WGS) entry which is preliminary data.</text>
</comment>
<dbReference type="Proteomes" id="UP001222027">
    <property type="component" value="Unassembled WGS sequence"/>
</dbReference>
<keyword evidence="1" id="KW-0156">Chromatin regulator</keyword>
<dbReference type="GO" id="GO:0035267">
    <property type="term" value="C:NuA4 histone acetyltransferase complex"/>
    <property type="evidence" value="ECO:0007669"/>
    <property type="project" value="InterPro"/>
</dbReference>
<evidence type="ECO:0000313" key="6">
    <source>
        <dbReference type="Proteomes" id="UP001222027"/>
    </source>
</evidence>
<feature type="compositionally biased region" description="Low complexity" evidence="2">
    <location>
        <begin position="1322"/>
        <end position="1333"/>
    </location>
</feature>
<feature type="compositionally biased region" description="Low complexity" evidence="2">
    <location>
        <begin position="1637"/>
        <end position="1657"/>
    </location>
</feature>
<dbReference type="InterPro" id="IPR014012">
    <property type="entry name" value="HSA_dom"/>
</dbReference>
<name>A0AAV8RV90_ENSVE</name>
<dbReference type="Gene3D" id="1.10.10.60">
    <property type="entry name" value="Homeodomain-like"/>
    <property type="match status" value="1"/>
</dbReference>
<feature type="domain" description="Myb-like" evidence="3">
    <location>
        <begin position="1113"/>
        <end position="1163"/>
    </location>
</feature>
<evidence type="ECO:0000256" key="1">
    <source>
        <dbReference type="ARBA" id="ARBA00022853"/>
    </source>
</evidence>
<feature type="region of interest" description="Disordered" evidence="2">
    <location>
        <begin position="1165"/>
        <end position="1191"/>
    </location>
</feature>
<dbReference type="PANTHER" id="PTHR46774:SF3">
    <property type="entry name" value="CHROMATIN MODIFICATION-RELATED PROTEIN EAF1 A-RELATED"/>
    <property type="match status" value="1"/>
</dbReference>
<organism evidence="5 6">
    <name type="scientific">Ensete ventricosum</name>
    <name type="common">Abyssinian banana</name>
    <name type="synonym">Musa ensete</name>
    <dbReference type="NCBI Taxonomy" id="4639"/>
    <lineage>
        <taxon>Eukaryota</taxon>
        <taxon>Viridiplantae</taxon>
        <taxon>Streptophyta</taxon>
        <taxon>Embryophyta</taxon>
        <taxon>Tracheophyta</taxon>
        <taxon>Spermatophyta</taxon>
        <taxon>Magnoliopsida</taxon>
        <taxon>Liliopsida</taxon>
        <taxon>Zingiberales</taxon>
        <taxon>Musaceae</taxon>
        <taxon>Ensete</taxon>
    </lineage>
</organism>
<evidence type="ECO:0008006" key="7">
    <source>
        <dbReference type="Google" id="ProtNLM"/>
    </source>
</evidence>
<feature type="compositionally biased region" description="Polar residues" evidence="2">
    <location>
        <begin position="1782"/>
        <end position="1801"/>
    </location>
</feature>
<dbReference type="CDD" id="cd00167">
    <property type="entry name" value="SANT"/>
    <property type="match status" value="1"/>
</dbReference>
<dbReference type="PROSITE" id="PS51204">
    <property type="entry name" value="HSA"/>
    <property type="match status" value="1"/>
</dbReference>
<dbReference type="GO" id="GO:0006325">
    <property type="term" value="P:chromatin organization"/>
    <property type="evidence" value="ECO:0007669"/>
    <property type="project" value="UniProtKB-KW"/>
</dbReference>
<proteinExistence type="predicted"/>
<reference evidence="5 6" key="1">
    <citation type="submission" date="2022-12" db="EMBL/GenBank/DDBJ databases">
        <title>Chromosome-scale assembly of the Ensete ventricosum genome.</title>
        <authorList>
            <person name="Dussert Y."/>
            <person name="Stocks J."/>
            <person name="Wendawek A."/>
            <person name="Woldeyes F."/>
            <person name="Nichols R.A."/>
            <person name="Borrell J.S."/>
        </authorList>
    </citation>
    <scope>NUCLEOTIDE SEQUENCE [LARGE SCALE GENOMIC DNA]</scope>
    <source>
        <strain evidence="6">cv. Maze</strain>
        <tissue evidence="5">Seeds</tissue>
    </source>
</reference>
<dbReference type="SMART" id="SM00573">
    <property type="entry name" value="HSA"/>
    <property type="match status" value="1"/>
</dbReference>
<feature type="compositionally biased region" description="Low complexity" evidence="2">
    <location>
        <begin position="1586"/>
        <end position="1604"/>
    </location>
</feature>
<feature type="region of interest" description="Disordered" evidence="2">
    <location>
        <begin position="1573"/>
        <end position="1659"/>
    </location>
</feature>